<dbReference type="HAMAP" id="MF_00103">
    <property type="entry name" value="Fapy_DNA_glycosyl"/>
    <property type="match status" value="1"/>
</dbReference>
<evidence type="ECO:0000256" key="7">
    <source>
        <dbReference type="ARBA" id="ARBA00022801"/>
    </source>
</evidence>
<dbReference type="GO" id="GO:0006284">
    <property type="term" value="P:base-excision repair"/>
    <property type="evidence" value="ECO:0007669"/>
    <property type="project" value="InterPro"/>
</dbReference>
<dbReference type="EMBL" id="FPAA01000006">
    <property type="protein sequence ID" value="SFS71830.1"/>
    <property type="molecule type" value="Genomic_DNA"/>
</dbReference>
<dbReference type="InterPro" id="IPR015887">
    <property type="entry name" value="DNA_glyclase_Znf_dom_DNA_BS"/>
</dbReference>
<keyword evidence="19" id="KW-1185">Reference proteome</keyword>
<dbReference type="AlphaFoldDB" id="A0A1I6S4K3"/>
<keyword evidence="4 15" id="KW-0479">Metal-binding</keyword>
<dbReference type="CDD" id="cd08966">
    <property type="entry name" value="EcFpg-like_N"/>
    <property type="match status" value="1"/>
</dbReference>
<dbReference type="FunFam" id="3.20.190.10:FF:000001">
    <property type="entry name" value="Formamidopyrimidine-DNA glycosylase"/>
    <property type="match status" value="1"/>
</dbReference>
<dbReference type="EC" id="3.2.2.23" evidence="15"/>
<dbReference type="Pfam" id="PF06831">
    <property type="entry name" value="H2TH"/>
    <property type="match status" value="1"/>
</dbReference>
<feature type="active site" description="Proton donor; for beta-elimination activity" evidence="15">
    <location>
        <position position="60"/>
    </location>
</feature>
<evidence type="ECO:0000256" key="11">
    <source>
        <dbReference type="ARBA" id="ARBA00023239"/>
    </source>
</evidence>
<evidence type="ECO:0000259" key="16">
    <source>
        <dbReference type="PROSITE" id="PS51066"/>
    </source>
</evidence>
<feature type="domain" description="Formamidopyrimidine-DNA glycosylase catalytic" evidence="17">
    <location>
        <begin position="2"/>
        <end position="115"/>
    </location>
</feature>
<dbReference type="SUPFAM" id="SSF57716">
    <property type="entry name" value="Glucocorticoid receptor-like (DNA-binding domain)"/>
    <property type="match status" value="1"/>
</dbReference>
<evidence type="ECO:0000256" key="8">
    <source>
        <dbReference type="ARBA" id="ARBA00022833"/>
    </source>
</evidence>
<dbReference type="InterPro" id="IPR010663">
    <property type="entry name" value="Znf_FPG/IleRS"/>
</dbReference>
<evidence type="ECO:0000256" key="15">
    <source>
        <dbReference type="HAMAP-Rule" id="MF_00103"/>
    </source>
</evidence>
<dbReference type="RefSeq" id="WP_091836940.1">
    <property type="nucleotide sequence ID" value="NZ_FPAA01000006.1"/>
</dbReference>
<feature type="active site" description="Proton donor" evidence="15">
    <location>
        <position position="3"/>
    </location>
</feature>
<keyword evidence="12 15" id="KW-0511">Multifunctional enzyme</keyword>
<feature type="binding site" evidence="15">
    <location>
        <position position="93"/>
    </location>
    <ligand>
        <name>DNA</name>
        <dbReference type="ChEBI" id="CHEBI:16991"/>
    </ligand>
</feature>
<dbReference type="GO" id="GO:0003690">
    <property type="term" value="F:double-stranded DNA binding"/>
    <property type="evidence" value="ECO:0007669"/>
    <property type="project" value="UniProtKB-ARBA"/>
</dbReference>
<organism evidence="18 19">
    <name type="scientific">Marininema halotolerans</name>
    <dbReference type="NCBI Taxonomy" id="1155944"/>
    <lineage>
        <taxon>Bacteria</taxon>
        <taxon>Bacillati</taxon>
        <taxon>Bacillota</taxon>
        <taxon>Bacilli</taxon>
        <taxon>Bacillales</taxon>
        <taxon>Thermoactinomycetaceae</taxon>
        <taxon>Marininema</taxon>
    </lineage>
</organism>
<feature type="binding site" evidence="15">
    <location>
        <position position="112"/>
    </location>
    <ligand>
        <name>DNA</name>
        <dbReference type="ChEBI" id="CHEBI:16991"/>
    </ligand>
</feature>
<evidence type="ECO:0000256" key="10">
    <source>
        <dbReference type="ARBA" id="ARBA00023204"/>
    </source>
</evidence>
<dbReference type="Pfam" id="PF01149">
    <property type="entry name" value="Fapy_DNA_glyco"/>
    <property type="match status" value="1"/>
</dbReference>
<accession>A0A1I6S4K3</accession>
<dbReference type="GO" id="GO:0008270">
    <property type="term" value="F:zinc ion binding"/>
    <property type="evidence" value="ECO:0007669"/>
    <property type="project" value="UniProtKB-UniRule"/>
</dbReference>
<keyword evidence="6 15" id="KW-0863">Zinc-finger</keyword>
<feature type="active site" description="Proton donor; for delta-elimination activity" evidence="15">
    <location>
        <position position="264"/>
    </location>
</feature>
<keyword evidence="5 15" id="KW-0227">DNA damage</keyword>
<feature type="active site" description="Schiff-base intermediate with DNA" evidence="15">
    <location>
        <position position="2"/>
    </location>
</feature>
<dbReference type="Gene3D" id="1.10.8.50">
    <property type="match status" value="1"/>
</dbReference>
<dbReference type="InterPro" id="IPR000214">
    <property type="entry name" value="Znf_DNA_glyclase/AP_lyase"/>
</dbReference>
<keyword evidence="13 15" id="KW-0326">Glycosidase</keyword>
<evidence type="ECO:0000256" key="2">
    <source>
        <dbReference type="ARBA" id="ARBA00009409"/>
    </source>
</evidence>
<evidence type="ECO:0000256" key="6">
    <source>
        <dbReference type="ARBA" id="ARBA00022771"/>
    </source>
</evidence>
<dbReference type="PANTHER" id="PTHR22993:SF9">
    <property type="entry name" value="FORMAMIDOPYRIMIDINE-DNA GLYCOSYLASE"/>
    <property type="match status" value="1"/>
</dbReference>
<evidence type="ECO:0000313" key="18">
    <source>
        <dbReference type="EMBL" id="SFS71830.1"/>
    </source>
</evidence>
<dbReference type="SUPFAM" id="SSF81624">
    <property type="entry name" value="N-terminal domain of MutM-like DNA repair proteins"/>
    <property type="match status" value="1"/>
</dbReference>
<evidence type="ECO:0000256" key="13">
    <source>
        <dbReference type="ARBA" id="ARBA00023295"/>
    </source>
</evidence>
<dbReference type="PROSITE" id="PS51066">
    <property type="entry name" value="ZF_FPG_2"/>
    <property type="match status" value="1"/>
</dbReference>
<reference evidence="19" key="1">
    <citation type="submission" date="2016-10" db="EMBL/GenBank/DDBJ databases">
        <authorList>
            <person name="Varghese N."/>
            <person name="Submissions S."/>
        </authorList>
    </citation>
    <scope>NUCLEOTIDE SEQUENCE [LARGE SCALE GENOMIC DNA]</scope>
    <source>
        <strain evidence="19">DSM 45789</strain>
    </source>
</reference>
<dbReference type="SMART" id="SM00898">
    <property type="entry name" value="Fapy_DNA_glyco"/>
    <property type="match status" value="1"/>
</dbReference>
<dbReference type="SUPFAM" id="SSF46946">
    <property type="entry name" value="S13-like H2TH domain"/>
    <property type="match status" value="1"/>
</dbReference>
<feature type="domain" description="FPG-type" evidence="16">
    <location>
        <begin position="240"/>
        <end position="274"/>
    </location>
</feature>
<evidence type="ECO:0000256" key="4">
    <source>
        <dbReference type="ARBA" id="ARBA00022723"/>
    </source>
</evidence>
<sequence length="274" mass="30781">MPELPEVETVKKTLQALTKGKTIEEVVVSLPRIIQEPPSPALFQAMLKGQTIHDVGRRGKFLRFFLDTHVLVSHLRMEGRYCLAEKTDPIEKHTHVRFSFSDGTELRYKDVRQFGTMHLYPMGEDLHLPPLVKLGPEPLSEDFTLDGFQRALSGRRTNVKALLLNQAFLSGLGNIYVDEALYTASILPERLVETLSMDEIQRLYTSIRTVLANAVKAGGSSVRSYVDGHGEMGMFQLQIKVYGRKGEACHQCGNPIQKIVLAGRGTHFCKTCQR</sequence>
<comment type="catalytic activity">
    <reaction evidence="1 15">
        <text>Hydrolysis of DNA containing ring-opened 7-methylguanine residues, releasing 2,6-diamino-4-hydroxy-5-(N-methyl)formamidopyrimidine.</text>
        <dbReference type="EC" id="3.2.2.23"/>
    </reaction>
</comment>
<evidence type="ECO:0000313" key="19">
    <source>
        <dbReference type="Proteomes" id="UP000198660"/>
    </source>
</evidence>
<keyword evidence="7 15" id="KW-0378">Hydrolase</keyword>
<dbReference type="GO" id="GO:0003684">
    <property type="term" value="F:damaged DNA binding"/>
    <property type="evidence" value="ECO:0007669"/>
    <property type="project" value="InterPro"/>
</dbReference>
<dbReference type="GO" id="GO:0140078">
    <property type="term" value="F:class I DNA-(apurinic or apyrimidinic site) endonuclease activity"/>
    <property type="evidence" value="ECO:0007669"/>
    <property type="project" value="UniProtKB-EC"/>
</dbReference>
<dbReference type="PANTHER" id="PTHR22993">
    <property type="entry name" value="FORMAMIDOPYRIMIDINE-DNA GLYCOSYLASE"/>
    <property type="match status" value="1"/>
</dbReference>
<gene>
    <name evidence="15" type="primary">mutM</name>
    <name evidence="15" type="synonym">fpg</name>
    <name evidence="18" type="ORF">SAMN05444972_106138</name>
</gene>
<dbReference type="InterPro" id="IPR035937">
    <property type="entry name" value="FPG_N"/>
</dbReference>
<dbReference type="SMART" id="SM01232">
    <property type="entry name" value="H2TH"/>
    <property type="match status" value="1"/>
</dbReference>
<dbReference type="InterPro" id="IPR012319">
    <property type="entry name" value="FPG_cat"/>
</dbReference>
<evidence type="ECO:0000256" key="1">
    <source>
        <dbReference type="ARBA" id="ARBA00001668"/>
    </source>
</evidence>
<dbReference type="FunFam" id="1.10.8.50:FF:000003">
    <property type="entry name" value="Formamidopyrimidine-DNA glycosylase"/>
    <property type="match status" value="1"/>
</dbReference>
<dbReference type="InterPro" id="IPR010979">
    <property type="entry name" value="Ribosomal_uS13-like_H2TH"/>
</dbReference>
<evidence type="ECO:0000256" key="14">
    <source>
        <dbReference type="ARBA" id="ARBA00044632"/>
    </source>
</evidence>
<dbReference type="GO" id="GO:0034039">
    <property type="term" value="F:8-oxo-7,8-dihydroguanine DNA N-glycosylase activity"/>
    <property type="evidence" value="ECO:0007669"/>
    <property type="project" value="TreeGrafter"/>
</dbReference>
<feature type="binding site" evidence="15">
    <location>
        <position position="155"/>
    </location>
    <ligand>
        <name>DNA</name>
        <dbReference type="ChEBI" id="CHEBI:16991"/>
    </ligand>
</feature>
<keyword evidence="10 15" id="KW-0234">DNA repair</keyword>
<dbReference type="NCBIfam" id="TIGR00577">
    <property type="entry name" value="fpg"/>
    <property type="match status" value="1"/>
</dbReference>
<keyword evidence="8 15" id="KW-0862">Zinc</keyword>
<name>A0A1I6S4K3_9BACL</name>
<dbReference type="PROSITE" id="PS51068">
    <property type="entry name" value="FPG_CAT"/>
    <property type="match status" value="1"/>
</dbReference>
<comment type="function">
    <text evidence="15">Involved in base excision repair of DNA damaged by oxidation or by mutagenic agents. Acts as DNA glycosylase that recognizes and removes damaged bases. Has a preference for oxidized purines, such as 7,8-dihydro-8-oxoguanine (8-oxoG). Has AP (apurinic/apyrimidinic) lyase activity and introduces nicks in the DNA strand. Cleaves the DNA backbone by beta-delta elimination to generate a single-strand break at the site of the removed base with both 3'- and 5'-phosphates.</text>
</comment>
<comment type="catalytic activity">
    <reaction evidence="14 15">
        <text>2'-deoxyribonucleotide-(2'-deoxyribose 5'-phosphate)-2'-deoxyribonucleotide-DNA = a 3'-end 2'-deoxyribonucleotide-(2,3-dehydro-2,3-deoxyribose 5'-phosphate)-DNA + a 5'-end 5'-phospho-2'-deoxyribonucleoside-DNA + H(+)</text>
        <dbReference type="Rhea" id="RHEA:66592"/>
        <dbReference type="Rhea" id="RHEA-COMP:13180"/>
        <dbReference type="Rhea" id="RHEA-COMP:16897"/>
        <dbReference type="Rhea" id="RHEA-COMP:17067"/>
        <dbReference type="ChEBI" id="CHEBI:15378"/>
        <dbReference type="ChEBI" id="CHEBI:136412"/>
        <dbReference type="ChEBI" id="CHEBI:157695"/>
        <dbReference type="ChEBI" id="CHEBI:167181"/>
        <dbReference type="EC" id="4.2.99.18"/>
    </reaction>
</comment>
<keyword evidence="9 15" id="KW-0238">DNA-binding</keyword>
<dbReference type="EC" id="4.2.99.18" evidence="15"/>
<comment type="similarity">
    <text evidence="2 15">Belongs to the FPG family.</text>
</comment>
<evidence type="ECO:0000256" key="3">
    <source>
        <dbReference type="ARBA" id="ARBA00011245"/>
    </source>
</evidence>
<evidence type="ECO:0000256" key="5">
    <source>
        <dbReference type="ARBA" id="ARBA00022763"/>
    </source>
</evidence>
<comment type="cofactor">
    <cofactor evidence="15">
        <name>Zn(2+)</name>
        <dbReference type="ChEBI" id="CHEBI:29105"/>
    </cofactor>
    <text evidence="15">Binds 1 zinc ion per subunit.</text>
</comment>
<dbReference type="OrthoDB" id="9800855at2"/>
<evidence type="ECO:0000256" key="12">
    <source>
        <dbReference type="ARBA" id="ARBA00023268"/>
    </source>
</evidence>
<evidence type="ECO:0000256" key="9">
    <source>
        <dbReference type="ARBA" id="ARBA00023125"/>
    </source>
</evidence>
<dbReference type="InterPro" id="IPR020629">
    <property type="entry name" value="FPG_Glyclase"/>
</dbReference>
<dbReference type="PROSITE" id="PS01242">
    <property type="entry name" value="ZF_FPG_1"/>
    <property type="match status" value="1"/>
</dbReference>
<evidence type="ECO:0000259" key="17">
    <source>
        <dbReference type="PROSITE" id="PS51068"/>
    </source>
</evidence>
<dbReference type="NCBIfam" id="NF002211">
    <property type="entry name" value="PRK01103.1"/>
    <property type="match status" value="1"/>
</dbReference>
<proteinExistence type="inferred from homology"/>
<dbReference type="Pfam" id="PF06827">
    <property type="entry name" value="zf-FPG_IleRS"/>
    <property type="match status" value="1"/>
</dbReference>
<protein>
    <recommendedName>
        <fullName evidence="15">Formamidopyrimidine-DNA glycosylase</fullName>
        <shortName evidence="15">Fapy-DNA glycosylase</shortName>
        <ecNumber evidence="15">3.2.2.23</ecNumber>
    </recommendedName>
    <alternativeName>
        <fullName evidence="15">DNA-(apurinic or apyrimidinic site) lyase MutM</fullName>
        <shortName evidence="15">AP lyase MutM</shortName>
        <ecNumber evidence="15">4.2.99.18</ecNumber>
    </alternativeName>
</protein>
<comment type="subunit">
    <text evidence="3 15">Monomer.</text>
</comment>
<dbReference type="Gene3D" id="3.20.190.10">
    <property type="entry name" value="MutM-like, N-terminal"/>
    <property type="match status" value="1"/>
</dbReference>
<dbReference type="InterPro" id="IPR015886">
    <property type="entry name" value="H2TH_FPG"/>
</dbReference>
<keyword evidence="11 15" id="KW-0456">Lyase</keyword>
<dbReference type="Proteomes" id="UP000198660">
    <property type="component" value="Unassembled WGS sequence"/>
</dbReference>